<feature type="repeat" description="TPR" evidence="1">
    <location>
        <begin position="397"/>
        <end position="430"/>
    </location>
</feature>
<dbReference type="InterPro" id="IPR036465">
    <property type="entry name" value="vWFA_dom_sf"/>
</dbReference>
<dbReference type="SUPFAM" id="SSF53300">
    <property type="entry name" value="vWA-like"/>
    <property type="match status" value="1"/>
</dbReference>
<dbReference type="Pfam" id="PF13519">
    <property type="entry name" value="VWA_2"/>
    <property type="match status" value="1"/>
</dbReference>
<dbReference type="Pfam" id="PF13414">
    <property type="entry name" value="TPR_11"/>
    <property type="match status" value="1"/>
</dbReference>
<dbReference type="SMART" id="SM00028">
    <property type="entry name" value="TPR"/>
    <property type="match status" value="1"/>
</dbReference>
<dbReference type="RefSeq" id="WP_345332273.1">
    <property type="nucleotide sequence ID" value="NZ_BAABJZ010000003.1"/>
</dbReference>
<organism evidence="4 5">
    <name type="scientific">Ferrimonas pelagia</name>
    <dbReference type="NCBI Taxonomy" id="1177826"/>
    <lineage>
        <taxon>Bacteria</taxon>
        <taxon>Pseudomonadati</taxon>
        <taxon>Pseudomonadota</taxon>
        <taxon>Gammaproteobacteria</taxon>
        <taxon>Alteromonadales</taxon>
        <taxon>Ferrimonadaceae</taxon>
        <taxon>Ferrimonas</taxon>
    </lineage>
</organism>
<evidence type="ECO:0000313" key="4">
    <source>
        <dbReference type="EMBL" id="GAA4872450.1"/>
    </source>
</evidence>
<reference evidence="5" key="1">
    <citation type="journal article" date="2019" name="Int. J. Syst. Evol. Microbiol.">
        <title>The Global Catalogue of Microorganisms (GCM) 10K type strain sequencing project: providing services to taxonomists for standard genome sequencing and annotation.</title>
        <authorList>
            <consortium name="The Broad Institute Genomics Platform"/>
            <consortium name="The Broad Institute Genome Sequencing Center for Infectious Disease"/>
            <person name="Wu L."/>
            <person name="Ma J."/>
        </authorList>
    </citation>
    <scope>NUCLEOTIDE SEQUENCE [LARGE SCALE GENOMIC DNA]</scope>
    <source>
        <strain evidence="5">JCM 18401</strain>
    </source>
</reference>
<feature type="domain" description="VWFA" evidence="3">
    <location>
        <begin position="91"/>
        <end position="267"/>
    </location>
</feature>
<evidence type="ECO:0000256" key="1">
    <source>
        <dbReference type="PROSITE-ProRule" id="PRU00339"/>
    </source>
</evidence>
<dbReference type="InterPro" id="IPR050768">
    <property type="entry name" value="UPF0353/GerABKA_families"/>
</dbReference>
<proteinExistence type="predicted"/>
<feature type="compositionally biased region" description="Polar residues" evidence="2">
    <location>
        <begin position="469"/>
        <end position="489"/>
    </location>
</feature>
<dbReference type="PANTHER" id="PTHR22550">
    <property type="entry name" value="SPORE GERMINATION PROTEIN"/>
    <property type="match status" value="1"/>
</dbReference>
<evidence type="ECO:0000256" key="2">
    <source>
        <dbReference type="SAM" id="MobiDB-lite"/>
    </source>
</evidence>
<feature type="region of interest" description="Disordered" evidence="2">
    <location>
        <begin position="446"/>
        <end position="618"/>
    </location>
</feature>
<dbReference type="Gene3D" id="3.40.50.410">
    <property type="entry name" value="von Willebrand factor, type A domain"/>
    <property type="match status" value="1"/>
</dbReference>
<dbReference type="PANTHER" id="PTHR22550:SF14">
    <property type="entry name" value="VWFA DOMAIN-CONTAINING PROTEIN"/>
    <property type="match status" value="1"/>
</dbReference>
<accession>A0ABP9E9Q9</accession>
<comment type="caution">
    <text evidence="4">The sequence shown here is derived from an EMBL/GenBank/DDBJ whole genome shotgun (WGS) entry which is preliminary data.</text>
</comment>
<name>A0ABP9E9Q9_9GAMM</name>
<dbReference type="Proteomes" id="UP001499988">
    <property type="component" value="Unassembled WGS sequence"/>
</dbReference>
<dbReference type="InterPro" id="IPR019734">
    <property type="entry name" value="TPR_rpt"/>
</dbReference>
<protein>
    <submittedName>
        <fullName evidence="4">VWA domain-containing protein</fullName>
    </submittedName>
</protein>
<dbReference type="PROSITE" id="PS50005">
    <property type="entry name" value="TPR"/>
    <property type="match status" value="1"/>
</dbReference>
<feature type="compositionally biased region" description="Polar residues" evidence="2">
    <location>
        <begin position="573"/>
        <end position="587"/>
    </location>
</feature>
<dbReference type="EMBL" id="BAABJZ010000003">
    <property type="protein sequence ID" value="GAA4872450.1"/>
    <property type="molecule type" value="Genomic_DNA"/>
</dbReference>
<feature type="compositionally biased region" description="Low complexity" evidence="2">
    <location>
        <begin position="446"/>
        <end position="455"/>
    </location>
</feature>
<dbReference type="Gene3D" id="1.25.40.10">
    <property type="entry name" value="Tetratricopeptide repeat domain"/>
    <property type="match status" value="1"/>
</dbReference>
<keyword evidence="1" id="KW-0802">TPR repeat</keyword>
<evidence type="ECO:0000313" key="5">
    <source>
        <dbReference type="Proteomes" id="UP001499988"/>
    </source>
</evidence>
<dbReference type="InterPro" id="IPR011990">
    <property type="entry name" value="TPR-like_helical_dom_sf"/>
</dbReference>
<dbReference type="InterPro" id="IPR002035">
    <property type="entry name" value="VWF_A"/>
</dbReference>
<dbReference type="SUPFAM" id="SSF48452">
    <property type="entry name" value="TPR-like"/>
    <property type="match status" value="1"/>
</dbReference>
<gene>
    <name evidence="4" type="ORF">GCM10023333_01520</name>
</gene>
<dbReference type="PROSITE" id="PS50234">
    <property type="entry name" value="VWFA"/>
    <property type="match status" value="1"/>
</dbReference>
<evidence type="ECO:0000259" key="3">
    <source>
        <dbReference type="PROSITE" id="PS50234"/>
    </source>
</evidence>
<feature type="compositionally biased region" description="Low complexity" evidence="2">
    <location>
        <begin position="494"/>
        <end position="524"/>
    </location>
</feature>
<sequence>MAEFHLIRPWVLLGLVLLPALAWWLRQQAQSGHYWQKLLPAHLHQAMLLGADSSRPQSTRLPIGLLALLLFALSGPSWDKQSVPLFQLQQGRVLVMDMSYSQWATDLAPNRLTHTRFKALDLLEQIPDGEMGLVVYGGDAFTLAPLTDDRSTLANLIPVLSPDLIPVPGSNLPKALYQADQLLRDAGYSQGEILLLIDGLHSEHANEAIELANKMPWTLNLLVIGTAEGAPMEKPGGELVRSRNGEIALAVTDYATLGKLARAGDGILVPYQPDGSDVRQLAPRADALRDEGQQHDNRQHSQWLDRGVYLLPLLLLPLAWMLRRHALLTLLLLPLLTPKAEAGFWQTGDQQGQAAFDEQQFEHAAAQFSDPAWQGAAHYRAGEFEQALAAFERSEALDSRYNSGNALAQLGQYQQAAERYRQVLEQQPEHPQAQANLALMEQLLEQQEQDAQSDQGEGEGEGDSQQQDTPSDQGSQSENGDPSEQQAPQEPNEGEPSPSDPSQSSGSQSSDASSQQDAGSEAEQGSSEPQAEQPEPATDSAGQSNDNEREPEQTPSQPSEPTQEEANAEAQVEPQSEPSAGDQQPDASTAAGAAQPGESGSDPELERMLQLVPDDPGQLLRNKMQLEYQRRRQEGTINTERTQW</sequence>
<keyword evidence="5" id="KW-1185">Reference proteome</keyword>